<dbReference type="PANTHER" id="PTHR23407">
    <property type="entry name" value="ATPASE INHIBITOR/5-FORMYLTETRAHYDROFOLATE CYCLO-LIGASE"/>
    <property type="match status" value="1"/>
</dbReference>
<comment type="catalytic activity">
    <reaction evidence="5">
        <text>(6S)-5-formyl-5,6,7,8-tetrahydrofolate + ATP = (6R)-5,10-methenyltetrahydrofolate + ADP + phosphate</text>
        <dbReference type="Rhea" id="RHEA:10488"/>
        <dbReference type="ChEBI" id="CHEBI:30616"/>
        <dbReference type="ChEBI" id="CHEBI:43474"/>
        <dbReference type="ChEBI" id="CHEBI:57455"/>
        <dbReference type="ChEBI" id="CHEBI:57457"/>
        <dbReference type="ChEBI" id="CHEBI:456216"/>
        <dbReference type="EC" id="6.3.3.2"/>
    </reaction>
</comment>
<evidence type="ECO:0000313" key="7">
    <source>
        <dbReference type="Proteomes" id="UP000737113"/>
    </source>
</evidence>
<keyword evidence="3 4" id="KW-0067">ATP-binding</keyword>
<keyword evidence="2 4" id="KW-0547">Nucleotide-binding</keyword>
<dbReference type="PANTHER" id="PTHR23407:SF1">
    <property type="entry name" value="5-FORMYLTETRAHYDROFOLATE CYCLO-LIGASE"/>
    <property type="match status" value="1"/>
</dbReference>
<organism evidence="6 7">
    <name type="scientific">Shewanella salipaludis</name>
    <dbReference type="NCBI Taxonomy" id="2723052"/>
    <lineage>
        <taxon>Bacteria</taxon>
        <taxon>Pseudomonadati</taxon>
        <taxon>Pseudomonadota</taxon>
        <taxon>Gammaproteobacteria</taxon>
        <taxon>Alteromonadales</taxon>
        <taxon>Shewanellaceae</taxon>
        <taxon>Shewanella</taxon>
    </lineage>
</organism>
<dbReference type="EMBL" id="JAAXYH010000005">
    <property type="protein sequence ID" value="NMH65456.1"/>
    <property type="molecule type" value="Genomic_DNA"/>
</dbReference>
<evidence type="ECO:0000256" key="4">
    <source>
        <dbReference type="PIRSR" id="PIRSR006806-1"/>
    </source>
</evidence>
<feature type="binding site" evidence="4">
    <location>
        <position position="76"/>
    </location>
    <ligand>
        <name>substrate</name>
    </ligand>
</feature>
<dbReference type="PIRSF" id="PIRSF006806">
    <property type="entry name" value="FTHF_cligase"/>
    <property type="match status" value="1"/>
</dbReference>
<feature type="binding site" evidence="4">
    <location>
        <begin position="30"/>
        <end position="34"/>
    </location>
    <ligand>
        <name>ATP</name>
        <dbReference type="ChEBI" id="CHEBI:30616"/>
    </ligand>
</feature>
<keyword evidence="6" id="KW-0436">Ligase</keyword>
<comment type="cofactor">
    <cofactor evidence="5">
        <name>Mg(2+)</name>
        <dbReference type="ChEBI" id="CHEBI:18420"/>
    </cofactor>
</comment>
<dbReference type="EC" id="6.3.3.2" evidence="5"/>
<evidence type="ECO:0000256" key="1">
    <source>
        <dbReference type="ARBA" id="ARBA00010638"/>
    </source>
</evidence>
<dbReference type="InterPro" id="IPR037171">
    <property type="entry name" value="NagB/RpiA_transferase-like"/>
</dbReference>
<accession>A0A972FTI1</accession>
<dbReference type="GO" id="GO:0035999">
    <property type="term" value="P:tetrahydrofolate interconversion"/>
    <property type="evidence" value="ECO:0007669"/>
    <property type="project" value="TreeGrafter"/>
</dbReference>
<comment type="similarity">
    <text evidence="1 5">Belongs to the 5-formyltetrahydrofolate cyclo-ligase family.</text>
</comment>
<feature type="binding site" evidence="4">
    <location>
        <begin position="161"/>
        <end position="169"/>
    </location>
    <ligand>
        <name>ATP</name>
        <dbReference type="ChEBI" id="CHEBI:30616"/>
    </ligand>
</feature>
<evidence type="ECO:0000256" key="2">
    <source>
        <dbReference type="ARBA" id="ARBA00022741"/>
    </source>
</evidence>
<keyword evidence="7" id="KW-1185">Reference proteome</keyword>
<dbReference type="Pfam" id="PF01812">
    <property type="entry name" value="5-FTHF_cyc-lig"/>
    <property type="match status" value="1"/>
</dbReference>
<evidence type="ECO:0000313" key="6">
    <source>
        <dbReference type="EMBL" id="NMH65456.1"/>
    </source>
</evidence>
<dbReference type="GO" id="GO:0030272">
    <property type="term" value="F:5-formyltetrahydrofolate cyclo-ligase activity"/>
    <property type="evidence" value="ECO:0007669"/>
    <property type="project" value="UniProtKB-EC"/>
</dbReference>
<sequence length="226" mass="25536">MTRVTAKSDPSTATMAQPFELTQFNPAQDRSAIRNQIRALRHQLSPQQQTQAAKAAMAQMLTQLRALQPTKVGLYLTNDSELDTQPLFQALWRLNIDTYLPRLHPFNRGQLIFLHYRQGTRMFPNRYGIDEPKLDIRNLLPTEQLDLVITPLVAFDELGNRMGMGGGFYDRTLAHWQTAGKPLPIGYAHDCQAVPSLPCEHWDVPLAMIVTPSRVLRFGSETLAQG</sequence>
<name>A0A972FTI1_9GAMM</name>
<dbReference type="GO" id="GO:0005524">
    <property type="term" value="F:ATP binding"/>
    <property type="evidence" value="ECO:0007669"/>
    <property type="project" value="UniProtKB-KW"/>
</dbReference>
<dbReference type="Proteomes" id="UP000737113">
    <property type="component" value="Unassembled WGS sequence"/>
</dbReference>
<reference evidence="6" key="1">
    <citation type="submission" date="2020-04" db="EMBL/GenBank/DDBJ databases">
        <title>Description of Shewanella salipaludis sp. nov., isolated from a salt marsh.</title>
        <authorList>
            <person name="Park S."/>
            <person name="Yoon J.-H."/>
        </authorList>
    </citation>
    <scope>NUCLEOTIDE SEQUENCE</scope>
    <source>
        <strain evidence="6">SHSM-M6</strain>
    </source>
</reference>
<dbReference type="Gene3D" id="3.40.50.10420">
    <property type="entry name" value="NagB/RpiA/CoA transferase-like"/>
    <property type="match status" value="1"/>
</dbReference>
<dbReference type="NCBIfam" id="TIGR02727">
    <property type="entry name" value="MTHFS_bact"/>
    <property type="match status" value="1"/>
</dbReference>
<comment type="caution">
    <text evidence="6">The sequence shown here is derived from an EMBL/GenBank/DDBJ whole genome shotgun (WGS) entry which is preliminary data.</text>
</comment>
<dbReference type="SUPFAM" id="SSF100950">
    <property type="entry name" value="NagB/RpiA/CoA transferase-like"/>
    <property type="match status" value="1"/>
</dbReference>
<proteinExistence type="inferred from homology"/>
<evidence type="ECO:0000256" key="5">
    <source>
        <dbReference type="RuleBase" id="RU361279"/>
    </source>
</evidence>
<evidence type="ECO:0000256" key="3">
    <source>
        <dbReference type="ARBA" id="ARBA00022840"/>
    </source>
</evidence>
<dbReference type="GO" id="GO:0046872">
    <property type="term" value="F:metal ion binding"/>
    <property type="evidence" value="ECO:0007669"/>
    <property type="project" value="UniProtKB-KW"/>
</dbReference>
<feature type="binding site" evidence="4">
    <location>
        <position position="81"/>
    </location>
    <ligand>
        <name>substrate</name>
    </ligand>
</feature>
<dbReference type="InterPro" id="IPR024185">
    <property type="entry name" value="FTHF_cligase-like_sf"/>
</dbReference>
<protein>
    <recommendedName>
        <fullName evidence="5">5-formyltetrahydrofolate cyclo-ligase</fullName>
        <ecNumber evidence="5">6.3.3.2</ecNumber>
    </recommendedName>
</protein>
<gene>
    <name evidence="6" type="ORF">HC757_09755</name>
</gene>
<dbReference type="AlphaFoldDB" id="A0A972FTI1"/>
<keyword evidence="5" id="KW-0460">Magnesium</keyword>
<keyword evidence="5" id="KW-0479">Metal-binding</keyword>
<dbReference type="GO" id="GO:0009396">
    <property type="term" value="P:folic acid-containing compound biosynthetic process"/>
    <property type="evidence" value="ECO:0007669"/>
    <property type="project" value="TreeGrafter"/>
</dbReference>
<dbReference type="InterPro" id="IPR002698">
    <property type="entry name" value="FTHF_cligase"/>
</dbReference>